<dbReference type="RefSeq" id="WP_124960808.1">
    <property type="nucleotide sequence ID" value="NZ_RQXU01000018.1"/>
</dbReference>
<keyword evidence="2" id="KW-0238">DNA-binding</keyword>
<dbReference type="GO" id="GO:0045892">
    <property type="term" value="P:negative regulation of DNA-templated transcription"/>
    <property type="evidence" value="ECO:0007669"/>
    <property type="project" value="TreeGrafter"/>
</dbReference>
<dbReference type="PROSITE" id="PS51078">
    <property type="entry name" value="ICLR_ED"/>
    <property type="match status" value="1"/>
</dbReference>
<evidence type="ECO:0000313" key="6">
    <source>
        <dbReference type="EMBL" id="RRH84555.1"/>
    </source>
</evidence>
<name>A0A3P3EDS6_9BURK</name>
<organism evidence="6 7">
    <name type="scientific">Variovorax beijingensis</name>
    <dbReference type="NCBI Taxonomy" id="2496117"/>
    <lineage>
        <taxon>Bacteria</taxon>
        <taxon>Pseudomonadati</taxon>
        <taxon>Pseudomonadota</taxon>
        <taxon>Betaproteobacteria</taxon>
        <taxon>Burkholderiales</taxon>
        <taxon>Comamonadaceae</taxon>
        <taxon>Variovorax</taxon>
    </lineage>
</organism>
<dbReference type="SUPFAM" id="SSF55781">
    <property type="entry name" value="GAF domain-like"/>
    <property type="match status" value="1"/>
</dbReference>
<feature type="domain" description="HTH iclR-type" evidence="4">
    <location>
        <begin position="19"/>
        <end position="81"/>
    </location>
</feature>
<dbReference type="InterPro" id="IPR029016">
    <property type="entry name" value="GAF-like_dom_sf"/>
</dbReference>
<protein>
    <submittedName>
        <fullName evidence="6">IclR family transcriptional regulator</fullName>
    </submittedName>
</protein>
<dbReference type="GO" id="GO:0003677">
    <property type="term" value="F:DNA binding"/>
    <property type="evidence" value="ECO:0007669"/>
    <property type="project" value="UniProtKB-KW"/>
</dbReference>
<dbReference type="InterPro" id="IPR036390">
    <property type="entry name" value="WH_DNA-bd_sf"/>
</dbReference>
<keyword evidence="3" id="KW-0804">Transcription</keyword>
<evidence type="ECO:0000259" key="5">
    <source>
        <dbReference type="PROSITE" id="PS51078"/>
    </source>
</evidence>
<dbReference type="PANTHER" id="PTHR30136">
    <property type="entry name" value="HELIX-TURN-HELIX TRANSCRIPTIONAL REGULATOR, ICLR FAMILY"/>
    <property type="match status" value="1"/>
</dbReference>
<dbReference type="InterPro" id="IPR005471">
    <property type="entry name" value="Tscrpt_reg_IclR_N"/>
</dbReference>
<sequence>MRDSHPEEAAKEDKAQRAVQAIEVGGRLLLALADSQTPLTLRDLSSRSGLPASRAHPYLVSFGKLGLIEQESDTGRYALGPAALRLGLTCLHQLDPVRVALPVAQQLAASTGHAVAVAIWGNFGPTIIRMIEAREPLHVSMRAGTVMSILGTATGRAFAAVLPAERIEKAMAVALGDPDDRKAPLRKPKAGELQQAVAELREHGVTRAEGKPIPGVNAFSAPVLDHDGEPVVVITALGHRDGFSADWNSSAATAVRNAAAEASSRLGWRNAGTLRPPG</sequence>
<keyword evidence="1" id="KW-0805">Transcription regulation</keyword>
<dbReference type="InterPro" id="IPR036388">
    <property type="entry name" value="WH-like_DNA-bd_sf"/>
</dbReference>
<evidence type="ECO:0000256" key="3">
    <source>
        <dbReference type="ARBA" id="ARBA00023163"/>
    </source>
</evidence>
<evidence type="ECO:0000256" key="2">
    <source>
        <dbReference type="ARBA" id="ARBA00023125"/>
    </source>
</evidence>
<feature type="domain" description="IclR-ED" evidence="5">
    <location>
        <begin position="82"/>
        <end position="268"/>
    </location>
</feature>
<evidence type="ECO:0000256" key="1">
    <source>
        <dbReference type="ARBA" id="ARBA00023015"/>
    </source>
</evidence>
<dbReference type="EMBL" id="RQXU01000018">
    <property type="protein sequence ID" value="RRH84555.1"/>
    <property type="molecule type" value="Genomic_DNA"/>
</dbReference>
<evidence type="ECO:0000313" key="7">
    <source>
        <dbReference type="Proteomes" id="UP000271590"/>
    </source>
</evidence>
<dbReference type="InterPro" id="IPR050707">
    <property type="entry name" value="HTH_MetabolicPath_Reg"/>
</dbReference>
<reference evidence="6 7" key="1">
    <citation type="submission" date="2018-11" db="EMBL/GenBank/DDBJ databases">
        <title>The genome of Variovorax sp T529.</title>
        <authorList>
            <person name="Gao J."/>
        </authorList>
    </citation>
    <scope>NUCLEOTIDE SEQUENCE [LARGE SCALE GENOMIC DNA]</scope>
    <source>
        <strain evidence="6 7">T529</strain>
    </source>
</reference>
<dbReference type="InterPro" id="IPR014757">
    <property type="entry name" value="Tscrpt_reg_IclR_C"/>
</dbReference>
<proteinExistence type="predicted"/>
<gene>
    <name evidence="6" type="ORF">EH244_23905</name>
</gene>
<dbReference type="PANTHER" id="PTHR30136:SF8">
    <property type="entry name" value="TRANSCRIPTIONAL REGULATORY PROTEIN"/>
    <property type="match status" value="1"/>
</dbReference>
<dbReference type="AlphaFoldDB" id="A0A3P3EDS6"/>
<dbReference type="Pfam" id="PF09339">
    <property type="entry name" value="HTH_IclR"/>
    <property type="match status" value="1"/>
</dbReference>
<dbReference type="SMART" id="SM00346">
    <property type="entry name" value="HTH_ICLR"/>
    <property type="match status" value="1"/>
</dbReference>
<evidence type="ECO:0000259" key="4">
    <source>
        <dbReference type="PROSITE" id="PS51077"/>
    </source>
</evidence>
<dbReference type="Pfam" id="PF01614">
    <property type="entry name" value="IclR_C"/>
    <property type="match status" value="1"/>
</dbReference>
<dbReference type="Gene3D" id="1.10.10.10">
    <property type="entry name" value="Winged helix-like DNA-binding domain superfamily/Winged helix DNA-binding domain"/>
    <property type="match status" value="1"/>
</dbReference>
<dbReference type="Gene3D" id="3.30.450.40">
    <property type="match status" value="1"/>
</dbReference>
<accession>A0A3P3EDS6</accession>
<dbReference type="PROSITE" id="PS51077">
    <property type="entry name" value="HTH_ICLR"/>
    <property type="match status" value="1"/>
</dbReference>
<dbReference type="SUPFAM" id="SSF46785">
    <property type="entry name" value="Winged helix' DNA-binding domain"/>
    <property type="match status" value="1"/>
</dbReference>
<dbReference type="Proteomes" id="UP000271590">
    <property type="component" value="Unassembled WGS sequence"/>
</dbReference>
<dbReference type="GO" id="GO:0003700">
    <property type="term" value="F:DNA-binding transcription factor activity"/>
    <property type="evidence" value="ECO:0007669"/>
    <property type="project" value="TreeGrafter"/>
</dbReference>
<comment type="caution">
    <text evidence="6">The sequence shown here is derived from an EMBL/GenBank/DDBJ whole genome shotgun (WGS) entry which is preliminary data.</text>
</comment>